<reference evidence="3 4" key="1">
    <citation type="submission" date="2015-04" db="EMBL/GenBank/DDBJ databases">
        <title>Draft genome sequence of Rathayibacter toxicus strain FH-142 (AKA 70134 or CS 32), a Western Australian isolate.</title>
        <authorList>
            <consortium name="Consortium for Microbial Forensics and Genomics (microFORGE)"/>
            <person name="Knight B.M."/>
            <person name="Roberts D.P."/>
            <person name="Lin D."/>
            <person name="Hari K."/>
            <person name="Fletcher J."/>
            <person name="Melcher U."/>
            <person name="Blagden T."/>
            <person name="Luster D.G."/>
            <person name="Sechler A.J."/>
            <person name="Schneider W.L."/>
            <person name="Winegar R.A."/>
        </authorList>
    </citation>
    <scope>NUCLEOTIDE SEQUENCE [LARGE SCALE GENOMIC DNA]</scope>
    <source>
        <strain evidence="3 4">FH142</strain>
    </source>
</reference>
<dbReference type="PATRIC" id="fig|145458.8.peg.568"/>
<keyword evidence="4" id="KW-1185">Reference proteome</keyword>
<dbReference type="Proteomes" id="UP000052979">
    <property type="component" value="Unassembled WGS sequence"/>
</dbReference>
<organism evidence="3 4">
    <name type="scientific">Rathayibacter toxicus</name>
    <dbReference type="NCBI Taxonomy" id="145458"/>
    <lineage>
        <taxon>Bacteria</taxon>
        <taxon>Bacillati</taxon>
        <taxon>Actinomycetota</taxon>
        <taxon>Actinomycetes</taxon>
        <taxon>Micrococcales</taxon>
        <taxon>Microbacteriaceae</taxon>
        <taxon>Rathayibacter</taxon>
    </lineage>
</organism>
<dbReference type="EMBL" id="LBFI01000002">
    <property type="protein sequence ID" value="KKM47273.1"/>
    <property type="molecule type" value="Genomic_DNA"/>
</dbReference>
<evidence type="ECO:0000313" key="4">
    <source>
        <dbReference type="Proteomes" id="UP000052979"/>
    </source>
</evidence>
<gene>
    <name evidence="3" type="ORF">VT73_00815</name>
</gene>
<protein>
    <recommendedName>
        <fullName evidence="2">Type VII secretion system protein EssD-like domain-containing protein</fullName>
    </recommendedName>
</protein>
<dbReference type="Pfam" id="PF13930">
    <property type="entry name" value="Endonuclea_NS_2"/>
    <property type="match status" value="1"/>
</dbReference>
<feature type="compositionally biased region" description="Basic and acidic residues" evidence="1">
    <location>
        <begin position="65"/>
        <end position="76"/>
    </location>
</feature>
<name>A0A0U1PVT1_9MICO</name>
<feature type="domain" description="Type VII secretion system protein EssD-like" evidence="2">
    <location>
        <begin position="18"/>
        <end position="148"/>
    </location>
</feature>
<evidence type="ECO:0000256" key="1">
    <source>
        <dbReference type="SAM" id="MobiDB-lite"/>
    </source>
</evidence>
<dbReference type="STRING" id="145458.APU90_05010"/>
<sequence length="158" mass="17896">MHILRNGEHLNPDGTLKPNVTYMAGEFDYIYTTDANGFISRFHADELHLTERDERLRHNPNTPGKEPDDHAGHLAGDRFGGSPDLDNLVSQLKDVNLSKYKKIENEWAKALDPKQPGGPKKVEVDVKIKNDPATGRPIEFEVKYKIDGKYFKQTIPNS</sequence>
<accession>A0A0U1PVT1</accession>
<evidence type="ECO:0000313" key="3">
    <source>
        <dbReference type="EMBL" id="KKM47273.1"/>
    </source>
</evidence>
<comment type="caution">
    <text evidence="3">The sequence shown here is derived from an EMBL/GenBank/DDBJ whole genome shotgun (WGS) entry which is preliminary data.</text>
</comment>
<proteinExistence type="predicted"/>
<evidence type="ECO:0000259" key="2">
    <source>
        <dbReference type="Pfam" id="PF13930"/>
    </source>
</evidence>
<dbReference type="InterPro" id="IPR044927">
    <property type="entry name" value="Endonuclea_NS_2"/>
</dbReference>
<feature type="region of interest" description="Disordered" evidence="1">
    <location>
        <begin position="51"/>
        <end position="82"/>
    </location>
</feature>
<dbReference type="AlphaFoldDB" id="A0A0U1PVT1"/>